<dbReference type="PANTHER" id="PTHR21403">
    <property type="entry name" value="ATP PHOSPHORIBOSYLTRANSFERASE ATP-PRTASE"/>
    <property type="match status" value="1"/>
</dbReference>
<reference evidence="16" key="1">
    <citation type="journal article" date="2015" name="Nature">
        <title>Complex archaea that bridge the gap between prokaryotes and eukaryotes.</title>
        <authorList>
            <person name="Spang A."/>
            <person name="Saw J.H."/>
            <person name="Jorgensen S.L."/>
            <person name="Zaremba-Niedzwiedzka K."/>
            <person name="Martijn J."/>
            <person name="Lind A.E."/>
            <person name="van Eijk R."/>
            <person name="Schleper C."/>
            <person name="Guy L."/>
            <person name="Ettema T.J."/>
        </authorList>
    </citation>
    <scope>NUCLEOTIDE SEQUENCE</scope>
</reference>
<dbReference type="GO" id="GO:0005737">
    <property type="term" value="C:cytoplasm"/>
    <property type="evidence" value="ECO:0007669"/>
    <property type="project" value="UniProtKB-SubCell"/>
</dbReference>
<feature type="domain" description="ATP phosphoribosyltransferase catalytic" evidence="14">
    <location>
        <begin position="54"/>
        <end position="208"/>
    </location>
</feature>
<evidence type="ECO:0000313" key="16">
    <source>
        <dbReference type="EMBL" id="KKO11194.1"/>
    </source>
</evidence>
<comment type="pathway">
    <text evidence="3">Amino-acid biosynthesis; L-histidine biosynthesis; L-histidine from 5-phospho-alpha-D-ribose 1-diphosphate: step 1/9.</text>
</comment>
<dbReference type="NCBIfam" id="TIGR00070">
    <property type="entry name" value="hisG"/>
    <property type="match status" value="1"/>
</dbReference>
<dbReference type="GO" id="GO:0000287">
    <property type="term" value="F:magnesium ion binding"/>
    <property type="evidence" value="ECO:0007669"/>
    <property type="project" value="InterPro"/>
</dbReference>
<dbReference type="NCBIfam" id="TIGR03455">
    <property type="entry name" value="HisG_C-term"/>
    <property type="match status" value="1"/>
</dbReference>
<dbReference type="InterPro" id="IPR011322">
    <property type="entry name" value="N-reg_PII-like_a/b"/>
</dbReference>
<evidence type="ECO:0000256" key="8">
    <source>
        <dbReference type="ARBA" id="ARBA00022679"/>
    </source>
</evidence>
<evidence type="ECO:0000256" key="10">
    <source>
        <dbReference type="ARBA" id="ARBA00022741"/>
    </source>
</evidence>
<comment type="caution">
    <text evidence="16">The sequence shown here is derived from an EMBL/GenBank/DDBJ whole genome shotgun (WGS) entry which is preliminary data.</text>
</comment>
<dbReference type="InterPro" id="IPR001348">
    <property type="entry name" value="ATP_PRibTrfase_HisG"/>
</dbReference>
<comment type="subcellular location">
    <subcellularLocation>
        <location evidence="2">Cytoplasm</location>
    </subcellularLocation>
</comment>
<keyword evidence="6" id="KW-0028">Amino-acid biosynthesis</keyword>
<evidence type="ECO:0000256" key="6">
    <source>
        <dbReference type="ARBA" id="ARBA00022605"/>
    </source>
</evidence>
<evidence type="ECO:0000256" key="7">
    <source>
        <dbReference type="ARBA" id="ARBA00022676"/>
    </source>
</evidence>
<dbReference type="SUPFAM" id="SSF53850">
    <property type="entry name" value="Periplasmic binding protein-like II"/>
    <property type="match status" value="1"/>
</dbReference>
<dbReference type="EMBL" id="LAZR01000003">
    <property type="protein sequence ID" value="KKO11194.1"/>
    <property type="molecule type" value="Genomic_DNA"/>
</dbReference>
<dbReference type="GO" id="GO:0003879">
    <property type="term" value="F:ATP phosphoribosyltransferase activity"/>
    <property type="evidence" value="ECO:0007669"/>
    <property type="project" value="UniProtKB-EC"/>
</dbReference>
<organism evidence="16">
    <name type="scientific">marine sediment metagenome</name>
    <dbReference type="NCBI Taxonomy" id="412755"/>
    <lineage>
        <taxon>unclassified sequences</taxon>
        <taxon>metagenomes</taxon>
        <taxon>ecological metagenomes</taxon>
    </lineage>
</organism>
<proteinExistence type="predicted"/>
<keyword evidence="9" id="KW-0479">Metal-binding</keyword>
<feature type="domain" description="Histidine biosynthesis HisG C-terminal" evidence="15">
    <location>
        <begin position="214"/>
        <end position="285"/>
    </location>
</feature>
<dbReference type="Gene3D" id="3.30.70.120">
    <property type="match status" value="1"/>
</dbReference>
<evidence type="ECO:0000256" key="12">
    <source>
        <dbReference type="ARBA" id="ARBA00022842"/>
    </source>
</evidence>
<dbReference type="EC" id="2.4.2.17" evidence="4"/>
<evidence type="ECO:0000256" key="13">
    <source>
        <dbReference type="ARBA" id="ARBA00023102"/>
    </source>
</evidence>
<evidence type="ECO:0000256" key="1">
    <source>
        <dbReference type="ARBA" id="ARBA00000915"/>
    </source>
</evidence>
<evidence type="ECO:0000256" key="9">
    <source>
        <dbReference type="ARBA" id="ARBA00022723"/>
    </source>
</evidence>
<evidence type="ECO:0000256" key="4">
    <source>
        <dbReference type="ARBA" id="ARBA00011946"/>
    </source>
</evidence>
<comment type="catalytic activity">
    <reaction evidence="1">
        <text>1-(5-phospho-beta-D-ribosyl)-ATP + diphosphate = 5-phospho-alpha-D-ribose 1-diphosphate + ATP</text>
        <dbReference type="Rhea" id="RHEA:18473"/>
        <dbReference type="ChEBI" id="CHEBI:30616"/>
        <dbReference type="ChEBI" id="CHEBI:33019"/>
        <dbReference type="ChEBI" id="CHEBI:58017"/>
        <dbReference type="ChEBI" id="CHEBI:73183"/>
        <dbReference type="EC" id="2.4.2.17"/>
    </reaction>
</comment>
<keyword evidence="7" id="KW-0328">Glycosyltransferase</keyword>
<keyword evidence="13" id="KW-0368">Histidine biosynthesis</keyword>
<evidence type="ECO:0000256" key="2">
    <source>
        <dbReference type="ARBA" id="ARBA00004496"/>
    </source>
</evidence>
<dbReference type="InterPro" id="IPR013820">
    <property type="entry name" value="ATP_PRibTrfase_cat"/>
</dbReference>
<dbReference type="Pfam" id="PF01634">
    <property type="entry name" value="HisG"/>
    <property type="match status" value="1"/>
</dbReference>
<protein>
    <recommendedName>
        <fullName evidence="4">ATP phosphoribosyltransferase</fullName>
        <ecNumber evidence="4">2.4.2.17</ecNumber>
    </recommendedName>
</protein>
<dbReference type="Pfam" id="PF08029">
    <property type="entry name" value="HisG_C"/>
    <property type="match status" value="1"/>
</dbReference>
<sequence length="289" mass="30973">MNDDTTEIRLALPKGRMQAGILDLLAGAGIHITVSARGYRPSLSLPGFEAKLLKPQNVVEMLAAGSRDLGFAGADWVTELDADLVELLDTGLDSVGIVAAAPVDLVQDGQLPKRHLVVASELERITTDWIRSKGLDATFVRTYGATEVFPPEDADVIVDVTATGETLEANKLVIVEELFRSSTRLFASPGALANPAKKARIDELLLLLTSVLEARRRMMVEVNVPADILEDVIAILPGMGEPTMAPLHGGTGYAVKAAVLKKDLTRIIPEIKRRGGTDIVVTELSQIVP</sequence>
<evidence type="ECO:0000256" key="5">
    <source>
        <dbReference type="ARBA" id="ARBA00022490"/>
    </source>
</evidence>
<keyword evidence="12" id="KW-0460">Magnesium</keyword>
<name>A0A0F9Z249_9ZZZZ</name>
<gene>
    <name evidence="16" type="ORF">LCGC14_0016700</name>
</gene>
<accession>A0A0F9Z249</accession>
<keyword evidence="8" id="KW-0808">Transferase</keyword>
<dbReference type="InterPro" id="IPR013115">
    <property type="entry name" value="HisG_C"/>
</dbReference>
<keyword evidence="10" id="KW-0547">Nucleotide-binding</keyword>
<evidence type="ECO:0000256" key="3">
    <source>
        <dbReference type="ARBA" id="ARBA00004667"/>
    </source>
</evidence>
<evidence type="ECO:0000256" key="11">
    <source>
        <dbReference type="ARBA" id="ARBA00022840"/>
    </source>
</evidence>
<dbReference type="PANTHER" id="PTHR21403:SF10">
    <property type="entry name" value="ATP PHOSPHORIBOSYLTRANSFERASE"/>
    <property type="match status" value="1"/>
</dbReference>
<dbReference type="InterPro" id="IPR015867">
    <property type="entry name" value="N-reg_PII/ATP_PRibTrfase_C"/>
</dbReference>
<dbReference type="AlphaFoldDB" id="A0A0F9Z249"/>
<keyword evidence="5" id="KW-0963">Cytoplasm</keyword>
<evidence type="ECO:0000259" key="15">
    <source>
        <dbReference type="Pfam" id="PF08029"/>
    </source>
</evidence>
<dbReference type="Gene3D" id="3.40.190.10">
    <property type="entry name" value="Periplasmic binding protein-like II"/>
    <property type="match status" value="2"/>
</dbReference>
<dbReference type="SUPFAM" id="SSF54913">
    <property type="entry name" value="GlnB-like"/>
    <property type="match status" value="1"/>
</dbReference>
<dbReference type="UniPathway" id="UPA00031">
    <property type="reaction ID" value="UER00006"/>
</dbReference>
<evidence type="ECO:0000259" key="14">
    <source>
        <dbReference type="Pfam" id="PF01634"/>
    </source>
</evidence>
<dbReference type="GO" id="GO:0000105">
    <property type="term" value="P:L-histidine biosynthetic process"/>
    <property type="evidence" value="ECO:0007669"/>
    <property type="project" value="UniProtKB-UniPathway"/>
</dbReference>
<dbReference type="GO" id="GO:0005524">
    <property type="term" value="F:ATP binding"/>
    <property type="evidence" value="ECO:0007669"/>
    <property type="project" value="UniProtKB-KW"/>
</dbReference>
<keyword evidence="11" id="KW-0067">ATP-binding</keyword>